<dbReference type="InterPro" id="IPR036906">
    <property type="entry name" value="ATPase_V1_fsu_sf"/>
</dbReference>
<dbReference type="RefSeq" id="WP_011839458.1">
    <property type="nucleotide sequence ID" value="NC_009033.1"/>
</dbReference>
<dbReference type="OrthoDB" id="372856at2157"/>
<organism evidence="1 2">
    <name type="scientific">Staphylothermus marinus (strain ATCC 43588 / DSM 3639 / JCM 9404 / F1)</name>
    <dbReference type="NCBI Taxonomy" id="399550"/>
    <lineage>
        <taxon>Archaea</taxon>
        <taxon>Thermoproteota</taxon>
        <taxon>Thermoprotei</taxon>
        <taxon>Desulfurococcales</taxon>
        <taxon>Desulfurococcaceae</taxon>
        <taxon>Staphylothermus</taxon>
    </lineage>
</organism>
<dbReference type="Proteomes" id="UP000000254">
    <property type="component" value="Chromosome"/>
</dbReference>
<proteinExistence type="predicted"/>
<dbReference type="STRING" id="399550.Smar_1172"/>
<dbReference type="GeneID" id="4907667"/>
<protein>
    <recommendedName>
        <fullName evidence="3">V-type ATP synthase subunit F</fullName>
    </recommendedName>
</protein>
<dbReference type="eggNOG" id="arCOG04102">
    <property type="taxonomic scope" value="Archaea"/>
</dbReference>
<sequence length="108" mass="12281">MTAIKEEKVLVIGDPAICLIGAAAGSDFYIFRDNCEELLNYIRENIGIYGVYIVSRNVINKCKDISSELNKLDALIVIIDSPETLKKIKPKEYYEELMMKYVGMKINL</sequence>
<dbReference type="Gene3D" id="3.40.50.10580">
    <property type="entry name" value="ATPase, V1 complex, subunit F"/>
    <property type="match status" value="1"/>
</dbReference>
<dbReference type="GO" id="GO:0034220">
    <property type="term" value="P:monoatomic ion transmembrane transport"/>
    <property type="evidence" value="ECO:0007669"/>
    <property type="project" value="InterPro"/>
</dbReference>
<name>A3DNQ7_STAMF</name>
<reference evidence="2" key="1">
    <citation type="journal article" date="2009" name="BMC Genomics">
        <title>The complete genome sequence of Staphylothermus marinus reveals differences in sulfur metabolism among heterotrophic Crenarchaeota.</title>
        <authorList>
            <person name="Anderson I.J."/>
            <person name="Dharmarajan L."/>
            <person name="Rodriguez J."/>
            <person name="Hooper S."/>
            <person name="Porat I."/>
            <person name="Ulrich L.E."/>
            <person name="Elkins J.G."/>
            <person name="Mavromatis K."/>
            <person name="Sun H."/>
            <person name="Land M."/>
            <person name="Lapidus A."/>
            <person name="Lucas S."/>
            <person name="Barry K."/>
            <person name="Huber H."/>
            <person name="Zhulin I.B."/>
            <person name="Whitman W.B."/>
            <person name="Mukhopadhyay B."/>
            <person name="Woese C."/>
            <person name="Bristow J."/>
            <person name="Kyrpides N."/>
        </authorList>
    </citation>
    <scope>NUCLEOTIDE SEQUENCE [LARGE SCALE GENOMIC DNA]</scope>
    <source>
        <strain evidence="2">ATCC 43588 / DSM 3639 / JCM 9404 / F1</strain>
    </source>
</reference>
<dbReference type="KEGG" id="smr:Smar_1172"/>
<dbReference type="EMBL" id="CP000575">
    <property type="protein sequence ID" value="ABN70267.1"/>
    <property type="molecule type" value="Genomic_DNA"/>
</dbReference>
<keyword evidence="2" id="KW-1185">Reference proteome</keyword>
<reference evidence="1 2" key="2">
    <citation type="journal article" date="2009" name="Stand. Genomic Sci.">
        <title>Complete genome sequence of Staphylothermus marinus Stetter and Fiala 1986 type strain F1.</title>
        <authorList>
            <person name="Anderson I.J."/>
            <person name="Sun H."/>
            <person name="Lapidus A."/>
            <person name="Copeland A."/>
            <person name="Glavina Del Rio T."/>
            <person name="Tice H."/>
            <person name="Dalin E."/>
            <person name="Lucas S."/>
            <person name="Barry K."/>
            <person name="Land M."/>
            <person name="Richardson P."/>
            <person name="Huber H."/>
            <person name="Kyrpides N.C."/>
        </authorList>
    </citation>
    <scope>NUCLEOTIDE SEQUENCE [LARGE SCALE GENOMIC DNA]</scope>
    <source>
        <strain evidence="2">ATCC 43588 / DSM 3639 / JCM 9404 / F1</strain>
    </source>
</reference>
<evidence type="ECO:0008006" key="3">
    <source>
        <dbReference type="Google" id="ProtNLM"/>
    </source>
</evidence>
<evidence type="ECO:0000313" key="1">
    <source>
        <dbReference type="EMBL" id="ABN70267.1"/>
    </source>
</evidence>
<gene>
    <name evidence="1" type="ordered locus">Smar_1172</name>
</gene>
<dbReference type="AlphaFoldDB" id="A3DNQ7"/>
<dbReference type="SUPFAM" id="SSF159468">
    <property type="entry name" value="AtpF-like"/>
    <property type="match status" value="1"/>
</dbReference>
<dbReference type="HOGENOM" id="CLU_174523_0_0_2"/>
<evidence type="ECO:0000313" key="2">
    <source>
        <dbReference type="Proteomes" id="UP000000254"/>
    </source>
</evidence>
<accession>A3DNQ7</accession>